<dbReference type="Gramene" id="CDP11996">
    <property type="protein sequence ID" value="CDP11996"/>
    <property type="gene ID" value="GSCOC_T00035339001"/>
</dbReference>
<sequence length="70" mass="7490">MVKSTSTKSVLLVFVFAMAIALSSSKMEAAETDMLVSATARKILQINLPECYFKPCKNVTECKSPVCAGG</sequence>
<gene>
    <name evidence="2" type="ORF">GSCOC_T00035339001</name>
</gene>
<dbReference type="AlphaFoldDB" id="A0A068UU91"/>
<evidence type="ECO:0000313" key="2">
    <source>
        <dbReference type="EMBL" id="CDP11996.1"/>
    </source>
</evidence>
<keyword evidence="1" id="KW-0732">Signal</keyword>
<accession>A0A068UU91</accession>
<keyword evidence="3" id="KW-1185">Reference proteome</keyword>
<dbReference type="Proteomes" id="UP000295252">
    <property type="component" value="Chromosome II"/>
</dbReference>
<protein>
    <submittedName>
        <fullName evidence="2">Uncharacterized protein</fullName>
    </submittedName>
</protein>
<dbReference type="EMBL" id="HG739145">
    <property type="protein sequence ID" value="CDP11996.1"/>
    <property type="molecule type" value="Genomic_DNA"/>
</dbReference>
<proteinExistence type="predicted"/>
<reference evidence="3" key="1">
    <citation type="journal article" date="2014" name="Science">
        <title>The coffee genome provides insight into the convergent evolution of caffeine biosynthesis.</title>
        <authorList>
            <person name="Denoeud F."/>
            <person name="Carretero-Paulet L."/>
            <person name="Dereeper A."/>
            <person name="Droc G."/>
            <person name="Guyot R."/>
            <person name="Pietrella M."/>
            <person name="Zheng C."/>
            <person name="Alberti A."/>
            <person name="Anthony F."/>
            <person name="Aprea G."/>
            <person name="Aury J.M."/>
            <person name="Bento P."/>
            <person name="Bernard M."/>
            <person name="Bocs S."/>
            <person name="Campa C."/>
            <person name="Cenci A."/>
            <person name="Combes M.C."/>
            <person name="Crouzillat D."/>
            <person name="Da Silva C."/>
            <person name="Daddiego L."/>
            <person name="De Bellis F."/>
            <person name="Dussert S."/>
            <person name="Garsmeur O."/>
            <person name="Gayraud T."/>
            <person name="Guignon V."/>
            <person name="Jahn K."/>
            <person name="Jamilloux V."/>
            <person name="Joet T."/>
            <person name="Labadie K."/>
            <person name="Lan T."/>
            <person name="Leclercq J."/>
            <person name="Lepelley M."/>
            <person name="Leroy T."/>
            <person name="Li L.T."/>
            <person name="Librado P."/>
            <person name="Lopez L."/>
            <person name="Munoz A."/>
            <person name="Noel B."/>
            <person name="Pallavicini A."/>
            <person name="Perrotta G."/>
            <person name="Poncet V."/>
            <person name="Pot D."/>
            <person name="Priyono X."/>
            <person name="Rigoreau M."/>
            <person name="Rouard M."/>
            <person name="Rozas J."/>
            <person name="Tranchant-Dubreuil C."/>
            <person name="VanBuren R."/>
            <person name="Zhang Q."/>
            <person name="Andrade A.C."/>
            <person name="Argout X."/>
            <person name="Bertrand B."/>
            <person name="de Kochko A."/>
            <person name="Graziosi G."/>
            <person name="Henry R.J."/>
            <person name="Jayarama X."/>
            <person name="Ming R."/>
            <person name="Nagai C."/>
            <person name="Rounsley S."/>
            <person name="Sankoff D."/>
            <person name="Giuliano G."/>
            <person name="Albert V.A."/>
            <person name="Wincker P."/>
            <person name="Lashermes P."/>
        </authorList>
    </citation>
    <scope>NUCLEOTIDE SEQUENCE [LARGE SCALE GENOMIC DNA]</scope>
    <source>
        <strain evidence="3">cv. DH200-94</strain>
    </source>
</reference>
<evidence type="ECO:0000313" key="3">
    <source>
        <dbReference type="Proteomes" id="UP000295252"/>
    </source>
</evidence>
<name>A0A068UU91_COFCA</name>
<feature type="chain" id="PRO_5001655209" evidence="1">
    <location>
        <begin position="26"/>
        <end position="70"/>
    </location>
</feature>
<feature type="signal peptide" evidence="1">
    <location>
        <begin position="1"/>
        <end position="25"/>
    </location>
</feature>
<evidence type="ECO:0000256" key="1">
    <source>
        <dbReference type="SAM" id="SignalP"/>
    </source>
</evidence>
<organism evidence="2 3">
    <name type="scientific">Coffea canephora</name>
    <name type="common">Robusta coffee</name>
    <dbReference type="NCBI Taxonomy" id="49390"/>
    <lineage>
        <taxon>Eukaryota</taxon>
        <taxon>Viridiplantae</taxon>
        <taxon>Streptophyta</taxon>
        <taxon>Embryophyta</taxon>
        <taxon>Tracheophyta</taxon>
        <taxon>Spermatophyta</taxon>
        <taxon>Magnoliopsida</taxon>
        <taxon>eudicotyledons</taxon>
        <taxon>Gunneridae</taxon>
        <taxon>Pentapetalae</taxon>
        <taxon>asterids</taxon>
        <taxon>lamiids</taxon>
        <taxon>Gentianales</taxon>
        <taxon>Rubiaceae</taxon>
        <taxon>Ixoroideae</taxon>
        <taxon>Gardenieae complex</taxon>
        <taxon>Bertiereae - Coffeeae clade</taxon>
        <taxon>Coffeeae</taxon>
        <taxon>Coffea</taxon>
    </lineage>
</organism>
<dbReference type="InParanoid" id="A0A068UU91"/>